<dbReference type="AlphaFoldDB" id="A0A4C1VNI3"/>
<name>A0A4C1VNI3_EUMVA</name>
<gene>
    <name evidence="1" type="ORF">EVAR_32701_1</name>
</gene>
<accession>A0A4C1VNI3</accession>
<dbReference type="EMBL" id="BGZK01000385">
    <property type="protein sequence ID" value="GBP40658.1"/>
    <property type="molecule type" value="Genomic_DNA"/>
</dbReference>
<evidence type="ECO:0000313" key="1">
    <source>
        <dbReference type="EMBL" id="GBP40658.1"/>
    </source>
</evidence>
<protein>
    <submittedName>
        <fullName evidence="1">Uncharacterized protein</fullName>
    </submittedName>
</protein>
<reference evidence="1 2" key="1">
    <citation type="journal article" date="2019" name="Commun. Biol.">
        <title>The bagworm genome reveals a unique fibroin gene that provides high tensile strength.</title>
        <authorList>
            <person name="Kono N."/>
            <person name="Nakamura H."/>
            <person name="Ohtoshi R."/>
            <person name="Tomita M."/>
            <person name="Numata K."/>
            <person name="Arakawa K."/>
        </authorList>
    </citation>
    <scope>NUCLEOTIDE SEQUENCE [LARGE SCALE GENOMIC DNA]</scope>
</reference>
<evidence type="ECO:0000313" key="2">
    <source>
        <dbReference type="Proteomes" id="UP000299102"/>
    </source>
</evidence>
<comment type="caution">
    <text evidence="1">The sequence shown here is derived from an EMBL/GenBank/DDBJ whole genome shotgun (WGS) entry which is preliminary data.</text>
</comment>
<keyword evidence="2" id="KW-1185">Reference proteome</keyword>
<proteinExistence type="predicted"/>
<dbReference type="Proteomes" id="UP000299102">
    <property type="component" value="Unassembled WGS sequence"/>
</dbReference>
<organism evidence="1 2">
    <name type="scientific">Eumeta variegata</name>
    <name type="common">Bagworm moth</name>
    <name type="synonym">Eumeta japonica</name>
    <dbReference type="NCBI Taxonomy" id="151549"/>
    <lineage>
        <taxon>Eukaryota</taxon>
        <taxon>Metazoa</taxon>
        <taxon>Ecdysozoa</taxon>
        <taxon>Arthropoda</taxon>
        <taxon>Hexapoda</taxon>
        <taxon>Insecta</taxon>
        <taxon>Pterygota</taxon>
        <taxon>Neoptera</taxon>
        <taxon>Endopterygota</taxon>
        <taxon>Lepidoptera</taxon>
        <taxon>Glossata</taxon>
        <taxon>Ditrysia</taxon>
        <taxon>Tineoidea</taxon>
        <taxon>Psychidae</taxon>
        <taxon>Oiketicinae</taxon>
        <taxon>Eumeta</taxon>
    </lineage>
</organism>
<sequence>MCGNGSEVKSVTLEPKGVGFDSDRGRIDPRILSTEIKAKLRTDRYSSFLSIHSSKYVITTDDNSYSLTSAPESNKACTLPQSKRYLDFVLPLLDLWVSSSTAAPCPEVGLLMPSNNSSEVVMRPPDFTCTSLASVVPHFFAGPRGC</sequence>